<dbReference type="GO" id="GO:0004311">
    <property type="term" value="F:geranylgeranyl diphosphate synthase activity"/>
    <property type="evidence" value="ECO:0007669"/>
    <property type="project" value="InterPro"/>
</dbReference>
<dbReference type="Pfam" id="PF00494">
    <property type="entry name" value="SQS_PSY"/>
    <property type="match status" value="1"/>
</dbReference>
<feature type="transmembrane region" description="Helical" evidence="2">
    <location>
        <begin position="294"/>
        <end position="314"/>
    </location>
</feature>
<dbReference type="EMBL" id="LR026963">
    <property type="protein sequence ID" value="VBB69758.1"/>
    <property type="molecule type" value="Genomic_DNA"/>
</dbReference>
<dbReference type="AlphaFoldDB" id="A0A484HC67"/>
<dbReference type="InterPro" id="IPR019845">
    <property type="entry name" value="Squalene/phytoene_synthase_CS"/>
</dbReference>
<dbReference type="SFLD" id="SFLDG01212">
    <property type="entry name" value="Phytoene_synthase_like"/>
    <property type="match status" value="1"/>
</dbReference>
<keyword evidence="2" id="KW-0472">Membrane</keyword>
<keyword evidence="2" id="KW-0812">Transmembrane</keyword>
<evidence type="ECO:0000256" key="2">
    <source>
        <dbReference type="SAM" id="Phobius"/>
    </source>
</evidence>
<dbReference type="Gene3D" id="1.10.600.10">
    <property type="entry name" value="Farnesyl Diphosphate Synthase"/>
    <property type="match status" value="1"/>
</dbReference>
<feature type="transmembrane region" description="Helical" evidence="2">
    <location>
        <begin position="320"/>
        <end position="338"/>
    </location>
</feature>
<proteinExistence type="predicted"/>
<dbReference type="InterPro" id="IPR033904">
    <property type="entry name" value="Trans_IPPS_HH"/>
</dbReference>
<keyword evidence="2" id="KW-1133">Transmembrane helix</keyword>
<dbReference type="GO" id="GO:0016117">
    <property type="term" value="P:carotenoid biosynthetic process"/>
    <property type="evidence" value="ECO:0007669"/>
    <property type="project" value="InterPro"/>
</dbReference>
<dbReference type="NCBIfam" id="TIGR03469">
    <property type="entry name" value="HpnB"/>
    <property type="match status" value="1"/>
</dbReference>
<dbReference type="PROSITE" id="PS01044">
    <property type="entry name" value="SQUALEN_PHYTOEN_SYN_1"/>
    <property type="match status" value="1"/>
</dbReference>
<dbReference type="InterPro" id="IPR008949">
    <property type="entry name" value="Isoprenoid_synthase_dom_sf"/>
</dbReference>
<dbReference type="InterPro" id="IPR017832">
    <property type="entry name" value="Glyco_trans_2_hopen-assoc_HpnB"/>
</dbReference>
<dbReference type="SUPFAM" id="SSF48576">
    <property type="entry name" value="Terpenoid synthases"/>
    <property type="match status" value="1"/>
</dbReference>
<dbReference type="NCBIfam" id="TIGR03465">
    <property type="entry name" value="HpnD"/>
    <property type="match status" value="1"/>
</dbReference>
<organism evidence="4">
    <name type="scientific">invertebrate metagenome</name>
    <dbReference type="NCBI Taxonomy" id="1711999"/>
    <lineage>
        <taxon>unclassified sequences</taxon>
        <taxon>metagenomes</taxon>
        <taxon>organismal metagenomes</taxon>
    </lineage>
</organism>
<name>A0A484HC67_9ZZZZ</name>
<dbReference type="GO" id="GO:0046905">
    <property type="term" value="F:15-cis-phytoene synthase activity"/>
    <property type="evidence" value="ECO:0007669"/>
    <property type="project" value="UniProtKB-EC"/>
</dbReference>
<dbReference type="Gene3D" id="3.90.550.10">
    <property type="entry name" value="Spore Coat Polysaccharide Biosynthesis Protein SpsA, Chain A"/>
    <property type="match status" value="1"/>
</dbReference>
<dbReference type="InterPro" id="IPR001173">
    <property type="entry name" value="Glyco_trans_2-like"/>
</dbReference>
<dbReference type="CDD" id="cd00683">
    <property type="entry name" value="Trans_IPPS_HH"/>
    <property type="match status" value="1"/>
</dbReference>
<evidence type="ECO:0000256" key="1">
    <source>
        <dbReference type="ARBA" id="ARBA00022679"/>
    </source>
</evidence>
<keyword evidence="1 4" id="KW-0808">Transferase</keyword>
<dbReference type="PROSITE" id="PS01045">
    <property type="entry name" value="SQUALEN_PHYTOEN_SYN_2"/>
    <property type="match status" value="1"/>
</dbReference>
<dbReference type="InterPro" id="IPR044843">
    <property type="entry name" value="Trans_IPPS_bact-type"/>
</dbReference>
<dbReference type="PANTHER" id="PTHR31480">
    <property type="entry name" value="BIFUNCTIONAL LYCOPENE CYCLASE/PHYTOENE SYNTHASE"/>
    <property type="match status" value="1"/>
</dbReference>
<sequence>MLTALAIVSCCIWVWLLLFHQGFWKADQHLETDSGGGESWPAVVVVVPARDEATILDQSLTTVLAQDYQGQFQVILVDDHSNDGTAVTAQAIAKATAKTEGYPILTVIQSAAVPAGWTGKLWALTCGLQQADMLMPEAHYVLLTDADIAYEPWVLRALVRQAEKNKQDLVSVMALLRCASRWERLLIPAFVFFFQKLYPFPAINNPVDSTAGAAGGCMLLRRDTLRRAGDLVLIRDRVIDDCALARLIKAQGSSIWLGLSAAVHSLRSYDSLKGIWTMVTRTAFVQLEYKTLRLVGVLLGMGLIYLAGPAALVVGAITGVWSMSAIGVVVWVLMGVAYRPTLRLYCRPVWESIALPIAACLYTAMTADSALRFWFGHGGQWKGRTVASAATKDQQSMRAVAGRAQTSFFWAMALLRREQREAMFAVYAFCRTVDDIADDLADPAERRAGLNLWREELALLYEGNKPRHPIAVALAGAVRRFNLRYEDCAEIINGVEMDAEGPLQAPSLATLDIYCDRVASAVGRLSVQIFGLPAGSGDRLSHALGRALQLTNILRDLSEDAACGRLYLPRELLEAHGIAHDLPLVEMLRHPALPEVCAALGTIARRYFAAAEQVLAECPRRRVRAAVLMKAAYQTYLARLETSGFCHPEQRIRLSGWEKVSLVIRCMLI</sequence>
<feature type="domain" description="Glycosyltransferase 2-like" evidence="3">
    <location>
        <begin position="45"/>
        <end position="226"/>
    </location>
</feature>
<dbReference type="InterPro" id="IPR002060">
    <property type="entry name" value="Squ/phyt_synthse"/>
</dbReference>
<protein>
    <submittedName>
        <fullName evidence="4">Phytoene synthase</fullName>
        <ecNumber evidence="4">2.5.1.32</ecNumber>
    </submittedName>
</protein>
<feature type="transmembrane region" description="Helical" evidence="2">
    <location>
        <begin position="6"/>
        <end position="24"/>
    </location>
</feature>
<accession>A0A484HC67</accession>
<evidence type="ECO:0000313" key="4">
    <source>
        <dbReference type="EMBL" id="VBB69758.1"/>
    </source>
</evidence>
<dbReference type="InterPro" id="IPR017828">
    <property type="entry name" value="SQ_synth_HpnD-like"/>
</dbReference>
<dbReference type="InterPro" id="IPR029044">
    <property type="entry name" value="Nucleotide-diphossugar_trans"/>
</dbReference>
<dbReference type="SFLD" id="SFLDS00005">
    <property type="entry name" value="Isoprenoid_Synthase_Type_I"/>
    <property type="match status" value="1"/>
</dbReference>
<reference evidence="4" key="1">
    <citation type="submission" date="2018-10" db="EMBL/GenBank/DDBJ databases">
        <authorList>
            <person name="Gruber-Vodicka H."/>
            <person name="Jaeckle O."/>
        </authorList>
    </citation>
    <scope>NUCLEOTIDE SEQUENCE</scope>
</reference>
<dbReference type="Pfam" id="PF00535">
    <property type="entry name" value="Glycos_transf_2"/>
    <property type="match status" value="1"/>
</dbReference>
<dbReference type="GO" id="GO:0051996">
    <property type="term" value="F:squalene synthase [NAD(P)H] activity"/>
    <property type="evidence" value="ECO:0007669"/>
    <property type="project" value="InterPro"/>
</dbReference>
<gene>
    <name evidence="4" type="ORF">RIEGSTA812A_PEG_1231</name>
</gene>
<dbReference type="SFLD" id="SFLDG01018">
    <property type="entry name" value="Squalene/Phytoene_Synthase_Lik"/>
    <property type="match status" value="1"/>
</dbReference>
<dbReference type="SUPFAM" id="SSF53448">
    <property type="entry name" value="Nucleotide-diphospho-sugar transferases"/>
    <property type="match status" value="1"/>
</dbReference>
<evidence type="ECO:0000259" key="3">
    <source>
        <dbReference type="Pfam" id="PF00535"/>
    </source>
</evidence>
<dbReference type="EC" id="2.5.1.32" evidence="4"/>